<organism evidence="1 2">
    <name type="scientific">Bacteroides pyogenes F0041</name>
    <dbReference type="NCBI Taxonomy" id="1321819"/>
    <lineage>
        <taxon>Bacteria</taxon>
        <taxon>Pseudomonadati</taxon>
        <taxon>Bacteroidota</taxon>
        <taxon>Bacteroidia</taxon>
        <taxon>Bacteroidales</taxon>
        <taxon>Bacteroidaceae</taxon>
        <taxon>Bacteroides</taxon>
    </lineage>
</organism>
<protein>
    <submittedName>
        <fullName evidence="1">Uncharacterized protein</fullName>
    </submittedName>
</protein>
<comment type="caution">
    <text evidence="1">The sequence shown here is derived from an EMBL/GenBank/DDBJ whole genome shotgun (WGS) entry which is preliminary data.</text>
</comment>
<dbReference type="Proteomes" id="UP000016496">
    <property type="component" value="Unassembled WGS sequence"/>
</dbReference>
<accession>U2CUZ2</accession>
<name>U2CUZ2_9BACE</name>
<dbReference type="EMBL" id="AWSV01000039">
    <property type="protein sequence ID" value="ERI88375.1"/>
    <property type="molecule type" value="Genomic_DNA"/>
</dbReference>
<dbReference type="AlphaFoldDB" id="U2CUZ2"/>
<sequence length="158" mass="17538">MVFQRVELTAHPPLQGVKAMFGMFQVDVAQSGTIVEIVHGESVRIPSAIEPDVPQEQRVNDFGITAQIGFEIQNGAVVERGLYADFVQAGGVAMVILDGVRIRLEDIFVPVDFARRMSGLLQQEIIIAVYAGYHAFPQLIGVERIHQHHFLAFRQRSG</sequence>
<evidence type="ECO:0000313" key="1">
    <source>
        <dbReference type="EMBL" id="ERI88375.1"/>
    </source>
</evidence>
<proteinExistence type="predicted"/>
<reference evidence="1 2" key="1">
    <citation type="submission" date="2013-08" db="EMBL/GenBank/DDBJ databases">
        <authorList>
            <person name="Weinstock G."/>
            <person name="Sodergren E."/>
            <person name="Wylie T."/>
            <person name="Fulton L."/>
            <person name="Fulton R."/>
            <person name="Fronick C."/>
            <person name="O'Laughlin M."/>
            <person name="Godfrey J."/>
            <person name="Miner T."/>
            <person name="Herter B."/>
            <person name="Appelbaum E."/>
            <person name="Cordes M."/>
            <person name="Lek S."/>
            <person name="Wollam A."/>
            <person name="Pepin K.H."/>
            <person name="Palsikar V.B."/>
            <person name="Mitreva M."/>
            <person name="Wilson R.K."/>
        </authorList>
    </citation>
    <scope>NUCLEOTIDE SEQUENCE [LARGE SCALE GENOMIC DNA]</scope>
    <source>
        <strain evidence="1 2">F0041</strain>
    </source>
</reference>
<gene>
    <name evidence="1" type="ORF">HMPREF1981_00576</name>
</gene>
<dbReference type="HOGENOM" id="CLU_1665939_0_0_10"/>
<evidence type="ECO:0000313" key="2">
    <source>
        <dbReference type="Proteomes" id="UP000016496"/>
    </source>
</evidence>